<comment type="caution">
    <text evidence="2">The sequence shown here is derived from an EMBL/GenBank/DDBJ whole genome shotgun (WGS) entry which is preliminary data.</text>
</comment>
<evidence type="ECO:0000313" key="2">
    <source>
        <dbReference type="EMBL" id="SDJ25248.1"/>
    </source>
</evidence>
<dbReference type="AlphaFoldDB" id="A0A7Z7BHG3"/>
<accession>A0A7Z7BHG3</accession>
<name>A0A7Z7BHG3_9HYPH</name>
<sequence length="466" mass="51279">MTTPKEAKLQKAANTEGLVAGFDPFKLESSFEDVSQIFKPNKVAKASNKNVLIAVDTNVLLLPYTIRKDGLSTLQKFYQDLRSENRLFLPARVAREFITNRDKKLAELLKTLGDVKSRINIGEKKLSPILDGVDGSEEMATASQALNAAKKQYTAALEKVEARVQSWSGDDPVTSIYNTVFDSANIISPTDANVDILADWQRRLINKVPPGYKDGGKEDTGIGDFLVWKSLLALGASQQKDLIFVTGEEKADWFVRLNSQGIYPRPELVAEYRKHSGGKSIRLVEFHEVLSEMEVSRDFVSLIESAEIAANNVIRDSLSFDVGKGLLNFREAKSSLGSTALANFRMRNGGQNITFTAGDARFEFSVSEQGKDSLWAYPNGKDQLNVIPAISAGQIIDSKLVLGAQSAFSVNKGDMIWARNALGYILIATLLATNDPQPDEMFEAKFAFTILPPGNPILIPQHPAFL</sequence>
<evidence type="ECO:0000259" key="1">
    <source>
        <dbReference type="Pfam" id="PF18476"/>
    </source>
</evidence>
<evidence type="ECO:0000313" key="3">
    <source>
        <dbReference type="Proteomes" id="UP000198917"/>
    </source>
</evidence>
<gene>
    <name evidence="2" type="ORF">SAMN05428983_0830</name>
</gene>
<dbReference type="Proteomes" id="UP000198917">
    <property type="component" value="Unassembled WGS sequence"/>
</dbReference>
<dbReference type="InterPro" id="IPR041578">
    <property type="entry name" value="PIN_8"/>
</dbReference>
<organism evidence="2 3">
    <name type="scientific">Agrobacterium fabrum</name>
    <dbReference type="NCBI Taxonomy" id="1176649"/>
    <lineage>
        <taxon>Bacteria</taxon>
        <taxon>Pseudomonadati</taxon>
        <taxon>Pseudomonadota</taxon>
        <taxon>Alphaproteobacteria</taxon>
        <taxon>Hyphomicrobiales</taxon>
        <taxon>Rhizobiaceae</taxon>
        <taxon>Rhizobium/Agrobacterium group</taxon>
        <taxon>Agrobacterium</taxon>
        <taxon>Agrobacterium tumefaciens complex</taxon>
    </lineage>
</organism>
<dbReference type="Pfam" id="PF18476">
    <property type="entry name" value="PIN_8"/>
    <property type="match status" value="1"/>
</dbReference>
<feature type="domain" description="PIN like" evidence="1">
    <location>
        <begin position="52"/>
        <end position="268"/>
    </location>
</feature>
<proteinExistence type="predicted"/>
<protein>
    <recommendedName>
        <fullName evidence="1">PIN like domain-containing protein</fullName>
    </recommendedName>
</protein>
<dbReference type="RefSeq" id="WP_092731773.1">
    <property type="nucleotide sequence ID" value="NZ_FNEW01000001.1"/>
</dbReference>
<dbReference type="EMBL" id="FNEW01000001">
    <property type="protein sequence ID" value="SDJ25248.1"/>
    <property type="molecule type" value="Genomic_DNA"/>
</dbReference>
<reference evidence="2 3" key="1">
    <citation type="submission" date="2016-10" db="EMBL/GenBank/DDBJ databases">
        <authorList>
            <person name="Varghese N."/>
            <person name="Submissions S."/>
        </authorList>
    </citation>
    <scope>NUCLEOTIDE SEQUENCE [LARGE SCALE GENOMIC DNA]</scope>
    <source>
        <strain evidence="2 3">PDC82</strain>
    </source>
</reference>